<dbReference type="NCBIfam" id="TIGR04488">
    <property type="entry name" value="SoxY_true_GGCGG"/>
    <property type="match status" value="1"/>
</dbReference>
<feature type="chain" id="PRO_5009527046" evidence="1">
    <location>
        <begin position="23"/>
        <end position="145"/>
    </location>
</feature>
<comment type="caution">
    <text evidence="3">The sequence shown here is derived from an EMBL/GenBank/DDBJ whole genome shotgun (WGS) entry which is preliminary data.</text>
</comment>
<evidence type="ECO:0000259" key="2">
    <source>
        <dbReference type="Pfam" id="PF13501"/>
    </source>
</evidence>
<feature type="signal peptide" evidence="1">
    <location>
        <begin position="1"/>
        <end position="22"/>
    </location>
</feature>
<dbReference type="EMBL" id="MFSV01000012">
    <property type="protein sequence ID" value="OGI59098.1"/>
    <property type="molecule type" value="Genomic_DNA"/>
</dbReference>
<protein>
    <submittedName>
        <fullName evidence="3">Thiosulfate oxidation carrier protein SoxY</fullName>
    </submittedName>
</protein>
<name>A0A1F6UP40_9PROT</name>
<dbReference type="InterPro" id="IPR038162">
    <property type="entry name" value="SoxY_sf"/>
</dbReference>
<dbReference type="PIRSF" id="PIRSF010312">
    <property type="entry name" value="Sulphur_oxidation_SoxY"/>
    <property type="match status" value="1"/>
</dbReference>
<dbReference type="AlphaFoldDB" id="A0A1F6UP40"/>
<evidence type="ECO:0000256" key="1">
    <source>
        <dbReference type="SAM" id="SignalP"/>
    </source>
</evidence>
<sequence>MAGGVLTVAASAGLLKPTQALAAAWPKSAFDAKSMDDAISGLFGSATAPANAGITIKAPLQAENGAVVPITVSTTLPNVEAIAILVDKNATPLVSNVNLMNGAEGFFSARMKMGKTSDVKVIVKAGGKLHSASQQIKVTVGGCGG</sequence>
<reference evidence="3 4" key="1">
    <citation type="journal article" date="2016" name="Nat. Commun.">
        <title>Thousands of microbial genomes shed light on interconnected biogeochemical processes in an aquifer system.</title>
        <authorList>
            <person name="Anantharaman K."/>
            <person name="Brown C.T."/>
            <person name="Hug L.A."/>
            <person name="Sharon I."/>
            <person name="Castelle C.J."/>
            <person name="Probst A.J."/>
            <person name="Thomas B.C."/>
            <person name="Singh A."/>
            <person name="Wilkins M.J."/>
            <person name="Karaoz U."/>
            <person name="Brodie E.L."/>
            <person name="Williams K.H."/>
            <person name="Hubbard S.S."/>
            <person name="Banfield J.F."/>
        </authorList>
    </citation>
    <scope>NUCLEOTIDE SEQUENCE [LARGE SCALE GENOMIC DNA]</scope>
</reference>
<dbReference type="Proteomes" id="UP000177950">
    <property type="component" value="Unassembled WGS sequence"/>
</dbReference>
<evidence type="ECO:0000313" key="4">
    <source>
        <dbReference type="Proteomes" id="UP000177950"/>
    </source>
</evidence>
<dbReference type="Gene3D" id="2.60.40.2470">
    <property type="entry name" value="SoxY domain"/>
    <property type="match status" value="1"/>
</dbReference>
<gene>
    <name evidence="3" type="ORF">A2V58_05370</name>
</gene>
<proteinExistence type="predicted"/>
<evidence type="ECO:0000313" key="3">
    <source>
        <dbReference type="EMBL" id="OGI59098.1"/>
    </source>
</evidence>
<keyword evidence="1" id="KW-0732">Signal</keyword>
<accession>A0A1F6UP40</accession>
<dbReference type="InterPro" id="IPR016568">
    <property type="entry name" value="Sulphur_oxidation_SoxY"/>
</dbReference>
<dbReference type="InterPro" id="IPR032711">
    <property type="entry name" value="SoxY"/>
</dbReference>
<feature type="domain" description="Ig-like SoxY" evidence="2">
    <location>
        <begin position="42"/>
        <end position="143"/>
    </location>
</feature>
<organism evidence="3 4">
    <name type="scientific">Candidatus Muproteobacteria bacterium RBG_19FT_COMBO_61_10</name>
    <dbReference type="NCBI Taxonomy" id="1817761"/>
    <lineage>
        <taxon>Bacteria</taxon>
        <taxon>Pseudomonadati</taxon>
        <taxon>Pseudomonadota</taxon>
        <taxon>Candidatus Muproteobacteria</taxon>
    </lineage>
</organism>
<dbReference type="Pfam" id="PF13501">
    <property type="entry name" value="SoxY"/>
    <property type="match status" value="1"/>
</dbReference>